<keyword evidence="1" id="KW-0472">Membrane</keyword>
<evidence type="ECO:0000313" key="2">
    <source>
        <dbReference type="EMBL" id="RVQ69497.1"/>
    </source>
</evidence>
<reference evidence="2 3" key="1">
    <citation type="submission" date="2018-12" db="EMBL/GenBank/DDBJ databases">
        <title>Croceicoccus ponticola sp. nov., a lipolytic bacterium isolated from seawater.</title>
        <authorList>
            <person name="Yoon J.-H."/>
        </authorList>
    </citation>
    <scope>NUCLEOTIDE SEQUENCE [LARGE SCALE GENOMIC DNA]</scope>
    <source>
        <strain evidence="2 3">GM-16</strain>
    </source>
</reference>
<organism evidence="2 3">
    <name type="scientific">Croceicoccus ponticola</name>
    <dbReference type="NCBI Taxonomy" id="2217664"/>
    <lineage>
        <taxon>Bacteria</taxon>
        <taxon>Pseudomonadati</taxon>
        <taxon>Pseudomonadota</taxon>
        <taxon>Alphaproteobacteria</taxon>
        <taxon>Sphingomonadales</taxon>
        <taxon>Erythrobacteraceae</taxon>
        <taxon>Croceicoccus</taxon>
    </lineage>
</organism>
<dbReference type="Proteomes" id="UP000283003">
    <property type="component" value="Unassembled WGS sequence"/>
</dbReference>
<feature type="transmembrane region" description="Helical" evidence="1">
    <location>
        <begin position="49"/>
        <end position="75"/>
    </location>
</feature>
<keyword evidence="3" id="KW-1185">Reference proteome</keyword>
<evidence type="ECO:0000313" key="3">
    <source>
        <dbReference type="Proteomes" id="UP000283003"/>
    </source>
</evidence>
<comment type="caution">
    <text evidence="2">The sequence shown here is derived from an EMBL/GenBank/DDBJ whole genome shotgun (WGS) entry which is preliminary data.</text>
</comment>
<accession>A0A437H1G9</accession>
<protein>
    <submittedName>
        <fullName evidence="2">Uncharacterized protein</fullName>
    </submittedName>
</protein>
<keyword evidence="1" id="KW-1133">Transmembrane helix</keyword>
<sequence length="76" mass="7682">MFVFIGLAILVSGVWIVYRASSAQSANEGGLVDPDVVRDSAFDDAGPDAQGGCVAQAGVLCVMVGLLILALTLAAD</sequence>
<keyword evidence="1" id="KW-0812">Transmembrane</keyword>
<proteinExistence type="predicted"/>
<dbReference type="EMBL" id="RXOL01000001">
    <property type="protein sequence ID" value="RVQ69497.1"/>
    <property type="molecule type" value="Genomic_DNA"/>
</dbReference>
<gene>
    <name evidence="2" type="ORF">EKN06_04825</name>
</gene>
<dbReference type="AlphaFoldDB" id="A0A437H1G9"/>
<name>A0A437H1G9_9SPHN</name>
<evidence type="ECO:0000256" key="1">
    <source>
        <dbReference type="SAM" id="Phobius"/>
    </source>
</evidence>